<feature type="zinc finger region" description="C3H1-type" evidence="15">
    <location>
        <begin position="1419"/>
        <end position="1441"/>
    </location>
</feature>
<feature type="compositionally biased region" description="Basic residues" evidence="16">
    <location>
        <begin position="284"/>
        <end position="295"/>
    </location>
</feature>
<dbReference type="GO" id="GO:0005730">
    <property type="term" value="C:nucleolus"/>
    <property type="evidence" value="ECO:0007669"/>
    <property type="project" value="UniProtKB-SubCell"/>
</dbReference>
<comment type="caution">
    <text evidence="18">The sequence shown here is derived from an EMBL/GenBank/DDBJ whole genome shotgun (WGS) entry which is preliminary data.</text>
</comment>
<dbReference type="PROSITE" id="PS50103">
    <property type="entry name" value="ZF_C3H1"/>
    <property type="match status" value="3"/>
</dbReference>
<dbReference type="SUPFAM" id="SSF57667">
    <property type="entry name" value="beta-beta-alpha zinc fingers"/>
    <property type="match status" value="1"/>
</dbReference>
<dbReference type="GO" id="GO:0035198">
    <property type="term" value="F:miRNA binding"/>
    <property type="evidence" value="ECO:0007669"/>
    <property type="project" value="InterPro"/>
</dbReference>
<keyword evidence="9" id="KW-0007">Acetylation</keyword>
<gene>
    <name evidence="18" type="ORF">JEQ12_012348</name>
</gene>
<name>A0A835ZMI9_SHEEP</name>
<evidence type="ECO:0000256" key="2">
    <source>
        <dbReference type="ARBA" id="ARBA00022499"/>
    </source>
</evidence>
<keyword evidence="7 15" id="KW-0862">Zinc</keyword>
<evidence type="ECO:0000256" key="14">
    <source>
        <dbReference type="ARBA" id="ARBA00070787"/>
    </source>
</evidence>
<evidence type="ECO:0000313" key="19">
    <source>
        <dbReference type="Proteomes" id="UP000664991"/>
    </source>
</evidence>
<evidence type="ECO:0000256" key="9">
    <source>
        <dbReference type="ARBA" id="ARBA00022990"/>
    </source>
</evidence>
<dbReference type="InterPro" id="IPR011990">
    <property type="entry name" value="TPR-like_helical_dom_sf"/>
</dbReference>
<keyword evidence="2" id="KW-1017">Isopeptide bond</keyword>
<dbReference type="FunFam" id="1.25.40.10:FF:000070">
    <property type="entry name" value="zinc finger CCCH domain-containing protein 7B"/>
    <property type="match status" value="1"/>
</dbReference>
<dbReference type="GO" id="GO:0010608">
    <property type="term" value="P:post-transcriptional regulation of gene expression"/>
    <property type="evidence" value="ECO:0007669"/>
    <property type="project" value="UniProtKB-ARBA"/>
</dbReference>
<evidence type="ECO:0000256" key="5">
    <source>
        <dbReference type="ARBA" id="ARBA00022737"/>
    </source>
</evidence>
<dbReference type="PANTHER" id="PTHR14928:SF13">
    <property type="entry name" value="ZINC FINGER CCCH DOMAIN-CONTAINING PROTEIN 7A"/>
    <property type="match status" value="1"/>
</dbReference>
<evidence type="ECO:0000256" key="7">
    <source>
        <dbReference type="ARBA" id="ARBA00022833"/>
    </source>
</evidence>
<dbReference type="CDD" id="cd00403">
    <property type="entry name" value="Ribosomal_L1"/>
    <property type="match status" value="1"/>
</dbReference>
<dbReference type="SMART" id="SM00356">
    <property type="entry name" value="ZnF_C3H1"/>
    <property type="match status" value="3"/>
</dbReference>
<evidence type="ECO:0000256" key="10">
    <source>
        <dbReference type="ARBA" id="ARBA00023054"/>
    </source>
</evidence>
<dbReference type="InterPro" id="IPR028364">
    <property type="entry name" value="Ribosomal_uL1/biogenesis"/>
</dbReference>
<keyword evidence="3" id="KW-0597">Phosphoprotein</keyword>
<keyword evidence="4 15" id="KW-0479">Metal-binding</keyword>
<feature type="zinc finger region" description="C3H1-type" evidence="15">
    <location>
        <begin position="1147"/>
        <end position="1169"/>
    </location>
</feature>
<evidence type="ECO:0000313" key="18">
    <source>
        <dbReference type="EMBL" id="KAG5195059.1"/>
    </source>
</evidence>
<feature type="region of interest" description="Disordered" evidence="16">
    <location>
        <begin position="284"/>
        <end position="421"/>
    </location>
</feature>
<evidence type="ECO:0000259" key="17">
    <source>
        <dbReference type="PROSITE" id="PS50103"/>
    </source>
</evidence>
<evidence type="ECO:0000256" key="16">
    <source>
        <dbReference type="SAM" id="MobiDB-lite"/>
    </source>
</evidence>
<feature type="compositionally biased region" description="Basic residues" evidence="16">
    <location>
        <begin position="305"/>
        <end position="315"/>
    </location>
</feature>
<dbReference type="Gene3D" id="1.25.40.10">
    <property type="entry name" value="Tetratricopeptide repeat domain"/>
    <property type="match status" value="1"/>
</dbReference>
<comment type="function">
    <text evidence="12">Regulates cellular senescence through inhibition of PTEN translation. Acts as a pro-apoptotic regulator in response to DNA damage.</text>
</comment>
<keyword evidence="10" id="KW-0175">Coiled coil</keyword>
<protein>
    <recommendedName>
        <fullName evidence="14">Ribosomal L1 domain-containing protein 1</fullName>
    </recommendedName>
</protein>
<dbReference type="Gene3D" id="3.40.50.790">
    <property type="match status" value="1"/>
</dbReference>
<dbReference type="Gene3D" id="3.30.190.20">
    <property type="match status" value="1"/>
</dbReference>
<keyword evidence="11" id="KW-0539">Nucleus</keyword>
<proteinExistence type="inferred from homology"/>
<feature type="region of interest" description="Disordered" evidence="16">
    <location>
        <begin position="1"/>
        <end position="33"/>
    </location>
</feature>
<dbReference type="Pfam" id="PF00687">
    <property type="entry name" value="Ribosomal_L1"/>
    <property type="match status" value="1"/>
</dbReference>
<evidence type="ECO:0000256" key="15">
    <source>
        <dbReference type="PROSITE-ProRule" id="PRU00723"/>
    </source>
</evidence>
<dbReference type="FunFam" id="3.40.50.790:FF:000004">
    <property type="entry name" value="Ribosomal L1 domain-containing 1-like 1"/>
    <property type="match status" value="1"/>
</dbReference>
<dbReference type="Proteomes" id="UP000664991">
    <property type="component" value="Unassembled WGS sequence"/>
</dbReference>
<feature type="domain" description="C3H1-type" evidence="17">
    <location>
        <begin position="1147"/>
        <end position="1169"/>
    </location>
</feature>
<evidence type="ECO:0000256" key="12">
    <source>
        <dbReference type="ARBA" id="ARBA00054167"/>
    </source>
</evidence>
<dbReference type="Gene3D" id="4.10.1000.10">
    <property type="entry name" value="Zinc finger, CCCH-type"/>
    <property type="match status" value="1"/>
</dbReference>
<evidence type="ECO:0000256" key="3">
    <source>
        <dbReference type="ARBA" id="ARBA00022553"/>
    </source>
</evidence>
<dbReference type="EMBL" id="JAEMGP010000024">
    <property type="protein sequence ID" value="KAG5195059.1"/>
    <property type="molecule type" value="Genomic_DNA"/>
</dbReference>
<feature type="domain" description="C3H1-type" evidence="17">
    <location>
        <begin position="1282"/>
        <end position="1310"/>
    </location>
</feature>
<dbReference type="InterPro" id="IPR023674">
    <property type="entry name" value="Ribosomal_uL1-like"/>
</dbReference>
<dbReference type="SUPFAM" id="SSF48452">
    <property type="entry name" value="TPR-like"/>
    <property type="match status" value="1"/>
</dbReference>
<dbReference type="InterPro" id="IPR016095">
    <property type="entry name" value="Ribosomal_uL1_3-a/b-sand"/>
</dbReference>
<accession>A0A835ZMI9</accession>
<dbReference type="InterPro" id="IPR039691">
    <property type="entry name" value="ZC3H7A/B"/>
</dbReference>
<keyword evidence="5" id="KW-0677">Repeat</keyword>
<evidence type="ECO:0000256" key="13">
    <source>
        <dbReference type="ARBA" id="ARBA00061550"/>
    </source>
</evidence>
<keyword evidence="8" id="KW-0832">Ubl conjugation</keyword>
<organism evidence="18 19">
    <name type="scientific">Ovis aries</name>
    <name type="common">Sheep</name>
    <dbReference type="NCBI Taxonomy" id="9940"/>
    <lineage>
        <taxon>Eukaryota</taxon>
        <taxon>Metazoa</taxon>
        <taxon>Chordata</taxon>
        <taxon>Craniata</taxon>
        <taxon>Vertebrata</taxon>
        <taxon>Euteleostomi</taxon>
        <taxon>Mammalia</taxon>
        <taxon>Eutheria</taxon>
        <taxon>Laurasiatheria</taxon>
        <taxon>Artiodactyla</taxon>
        <taxon>Ruminantia</taxon>
        <taxon>Pecora</taxon>
        <taxon>Bovidae</taxon>
        <taxon>Caprinae</taxon>
        <taxon>Ovis</taxon>
    </lineage>
</organism>
<feature type="compositionally biased region" description="Low complexity" evidence="16">
    <location>
        <begin position="1"/>
        <end position="24"/>
    </location>
</feature>
<dbReference type="Pfam" id="PF00642">
    <property type="entry name" value="zf-CCCH"/>
    <property type="match status" value="1"/>
</dbReference>
<reference evidence="18 19" key="1">
    <citation type="submission" date="2020-12" db="EMBL/GenBank/DDBJ databases">
        <title>De novo assembly of Tibetan sheep genome.</title>
        <authorList>
            <person name="Li X."/>
        </authorList>
    </citation>
    <scope>NUCLEOTIDE SEQUENCE [LARGE SCALE GENOMIC DNA]</scope>
    <source>
        <tissue evidence="18">Heart</tissue>
    </source>
</reference>
<evidence type="ECO:0000256" key="6">
    <source>
        <dbReference type="ARBA" id="ARBA00022771"/>
    </source>
</evidence>
<evidence type="ECO:0000256" key="11">
    <source>
        <dbReference type="ARBA" id="ARBA00023242"/>
    </source>
</evidence>
<dbReference type="Gene3D" id="3.30.160.60">
    <property type="entry name" value="Classic Zinc Finger"/>
    <property type="match status" value="1"/>
</dbReference>
<feature type="domain" description="C3H1-type" evidence="17">
    <location>
        <begin position="1419"/>
        <end position="1441"/>
    </location>
</feature>
<dbReference type="PANTHER" id="PTHR14928">
    <property type="entry name" value="MICRO-RNA BINDING ZINC FINGER CCCH DOMAIN-CONTAINING PROTEIN 7"/>
    <property type="match status" value="1"/>
</dbReference>
<evidence type="ECO:0000256" key="8">
    <source>
        <dbReference type="ARBA" id="ARBA00022843"/>
    </source>
</evidence>
<comment type="subcellular location">
    <subcellularLocation>
        <location evidence="1">Nucleus</location>
        <location evidence="1">Nucleolus</location>
    </subcellularLocation>
</comment>
<sequence length="1484" mass="166408">MEASASIPPSASTETSASSPETPAGPEQLDEEQVKKAVEALLAHSRSRKNANGLLLNENENFFLMVVLWKIPSKELRVRLSLPHGIRSDLADVCLFTKDEPNLSSEQTEHYYKKLLNKHGIKTISQIIPLRTLKKEYKAYEAKLRLLGSFDFFITDARIRRLLPSHLGRHFYNRKKVPVSVNLQSKTLSTEINDCIGGTVLNISKSGSCSTIRIGHTGMPIQHIVENVVAVAKRLSQKLPEKWESVKLLFVKTERSVSLPVFSSFVSSQGEAKGLRTRDLLKKVSKKSRKKKERALKRQQEKKEKKLLKQARKTKPAPTTDAVAPKTGDVPAQDPAPQEETGGVSTLPKAQDDSEDEIPLLVPLKETPAAGSAKIQKAATGKKSPKKSPGPNAARGKKRKASPALETPIAAEPKTPGKGPGKKIRLVMIPATQAHGQWTWFQRLKQEFHKPICWFRMGLIIMLLKIAVVAFFDKIHYDLITSSLREVTGTFSSSPAIAIPQVYILVVFLCSLSLLGDIPGGPVAKTLSSRYKGPRSPLSYPGSQEQYAVYLHALVRNLFNEGNDVYRERDWNHSISQYSEALSIADYAKSEEILIPKEIIEKLYINRIACYSNMGFHDKVLEDCDTVLSLNASNYKALYRKSKALSDLGRFREAYDAVAKCSLAVPQDEHVIKLTQELAQKLGFKIRKAYVRAELSLKSVPGDGATKALNCSVEDIEPDLLAPRQEAPSVVSIPASSFSHQVGNELASVSIMPLPSVLPLQVEESSLPSTVLANGGKIPFSAPEAFLDDGDIVLGDEIDDLLDSAPETNEAVMPSALVRGPLPTASVGPSVPFSAASLLGALPIGARYAPAPSFSDLYPPLTSSLEDFCSSLNSFSMSESKRDLSTSTSREGTALNNSNSSLLLMNGPGSLFASESFLGISSHPRNDFGNFFGSAVTKPASSVTPRHPLEGTHELRQACQICFVKSGPKLMDFTYHANLDHKCKKDTLIGRIKNVEDKSWKKIRPRPTKTNYEGPYYICKDVAAEEECRYSGHCTFAYCQEEIDVWTLERKGAFSREAFFGGNGKISFTVFKLFQEHLGEFIFLCEKCFDHKPRMISKRNKDNSTSCSHPVTKHEFEDNKCLVHILRETTVKYSKIRSFHGQCQLDLCRHEVRYGCLREDECFYAHSLVELKVWILQNETGISHDDIAQESKRYWQNLEANVPGAQVLGNQIMPGSLNMKIKFVCAQCLRNGQVIEPDKNRKYCSAKARHSWTKDRRAMRVMSIERKKWMNIRPLPTKKQMPLQFDLCNHIASGKKCQYIGNCSFAHSPEEREVWTYMKENGIQDMEQFYELWLKSQKNEKSDDAASQSSKENGKQIHMPTDYAEVTVDFHCWMCGKNCNSEKQWQGHISSEKHKEKVFHTEDDQYCWQHRFPTGYFSICDRYMNGTCTEGSSCKFAHGNAELHEWEERRDALKMKLNKARKDHLIAPNDNDFGKYSFLFKDLN</sequence>
<dbReference type="InterPro" id="IPR036236">
    <property type="entry name" value="Znf_C2H2_sf"/>
</dbReference>
<feature type="zinc finger region" description="C3H1-type" evidence="15">
    <location>
        <begin position="1282"/>
        <end position="1310"/>
    </location>
</feature>
<evidence type="ECO:0000256" key="1">
    <source>
        <dbReference type="ARBA" id="ARBA00004604"/>
    </source>
</evidence>
<dbReference type="GO" id="GO:0035196">
    <property type="term" value="P:miRNA processing"/>
    <property type="evidence" value="ECO:0007669"/>
    <property type="project" value="UniProtKB-ARBA"/>
</dbReference>
<comment type="similarity">
    <text evidence="13">Belongs to the universal ribosomal protein uL1 family. Highly divergent.</text>
</comment>
<dbReference type="InterPro" id="IPR000571">
    <property type="entry name" value="Znf_CCCH"/>
</dbReference>
<keyword evidence="6 15" id="KW-0863">Zinc-finger</keyword>
<dbReference type="GO" id="GO:0008270">
    <property type="term" value="F:zinc ion binding"/>
    <property type="evidence" value="ECO:0007669"/>
    <property type="project" value="UniProtKB-KW"/>
</dbReference>
<evidence type="ECO:0000256" key="4">
    <source>
        <dbReference type="ARBA" id="ARBA00022723"/>
    </source>
</evidence>
<dbReference type="SUPFAM" id="SSF56808">
    <property type="entry name" value="Ribosomal protein L1"/>
    <property type="match status" value="1"/>
</dbReference>